<dbReference type="Gene3D" id="1.25.40.10">
    <property type="entry name" value="Tetratricopeptide repeat domain"/>
    <property type="match status" value="1"/>
</dbReference>
<dbReference type="RefSeq" id="XP_058310536.1">
    <property type="nucleotide sequence ID" value="XM_058451074.1"/>
</dbReference>
<comment type="caution">
    <text evidence="1">The sequence shown here is derived from an EMBL/GenBank/DDBJ whole genome shotgun (WGS) entry which is preliminary data.</text>
</comment>
<dbReference type="OrthoDB" id="3557990at2759"/>
<evidence type="ECO:0000313" key="2">
    <source>
        <dbReference type="Proteomes" id="UP001150904"/>
    </source>
</evidence>
<dbReference type="Pfam" id="PF13424">
    <property type="entry name" value="TPR_12"/>
    <property type="match status" value="1"/>
</dbReference>
<evidence type="ECO:0000313" key="1">
    <source>
        <dbReference type="EMBL" id="KAJ5212366.1"/>
    </source>
</evidence>
<keyword evidence="2" id="KW-1185">Reference proteome</keyword>
<protein>
    <recommendedName>
        <fullName evidence="3">Kinesin light chain</fullName>
    </recommendedName>
</protein>
<dbReference type="Proteomes" id="UP001150904">
    <property type="component" value="Unassembled WGS sequence"/>
</dbReference>
<sequence>MSSLKLLEHSAKTHCLEGKLEPAVEIYHELLNGEQGSLGVKHHKTIQTQQTLADVLIRLGRDTDAEPVVRQLLQLRKKIYGPKSSNTLDTMVQLAQLVKPGEKQELLSELYPPKAEVALDLSTHHKIGLLLEE</sequence>
<accession>A0A9W9N361</accession>
<dbReference type="InterPro" id="IPR011990">
    <property type="entry name" value="TPR-like_helical_dom_sf"/>
</dbReference>
<reference evidence="1" key="2">
    <citation type="journal article" date="2023" name="IMA Fungus">
        <title>Comparative genomic study of the Penicillium genus elucidates a diverse pangenome and 15 lateral gene transfer events.</title>
        <authorList>
            <person name="Petersen C."/>
            <person name="Sorensen T."/>
            <person name="Nielsen M.R."/>
            <person name="Sondergaard T.E."/>
            <person name="Sorensen J.L."/>
            <person name="Fitzpatrick D.A."/>
            <person name="Frisvad J.C."/>
            <person name="Nielsen K.L."/>
        </authorList>
    </citation>
    <scope>NUCLEOTIDE SEQUENCE</scope>
    <source>
        <strain evidence="1">IBT 15544</strain>
    </source>
</reference>
<gene>
    <name evidence="1" type="ORF">N7498_004012</name>
</gene>
<dbReference type="AlphaFoldDB" id="A0A9W9N361"/>
<dbReference type="GeneID" id="83178375"/>
<reference evidence="1" key="1">
    <citation type="submission" date="2022-12" db="EMBL/GenBank/DDBJ databases">
        <authorList>
            <person name="Petersen C."/>
        </authorList>
    </citation>
    <scope>NUCLEOTIDE SEQUENCE</scope>
    <source>
        <strain evidence="1">IBT 15544</strain>
    </source>
</reference>
<evidence type="ECO:0008006" key="3">
    <source>
        <dbReference type="Google" id="ProtNLM"/>
    </source>
</evidence>
<proteinExistence type="predicted"/>
<name>A0A9W9N361_9EURO</name>
<organism evidence="1 2">
    <name type="scientific">Penicillium cinerascens</name>
    <dbReference type="NCBI Taxonomy" id="70096"/>
    <lineage>
        <taxon>Eukaryota</taxon>
        <taxon>Fungi</taxon>
        <taxon>Dikarya</taxon>
        <taxon>Ascomycota</taxon>
        <taxon>Pezizomycotina</taxon>
        <taxon>Eurotiomycetes</taxon>
        <taxon>Eurotiomycetidae</taxon>
        <taxon>Eurotiales</taxon>
        <taxon>Aspergillaceae</taxon>
        <taxon>Penicillium</taxon>
    </lineage>
</organism>
<dbReference type="EMBL" id="JAPQKR010000008">
    <property type="protein sequence ID" value="KAJ5212366.1"/>
    <property type="molecule type" value="Genomic_DNA"/>
</dbReference>
<dbReference type="SUPFAM" id="SSF48452">
    <property type="entry name" value="TPR-like"/>
    <property type="match status" value="1"/>
</dbReference>